<evidence type="ECO:0000256" key="5">
    <source>
        <dbReference type="SAM" id="Phobius"/>
    </source>
</evidence>
<gene>
    <name evidence="6" type="ORF">SAMN04488539_0689</name>
</gene>
<comment type="subcellular location">
    <subcellularLocation>
        <location evidence="1">Membrane</location>
        <topology evidence="1">Multi-pass membrane protein</topology>
    </subcellularLocation>
</comment>
<dbReference type="EMBL" id="LT629765">
    <property type="protein sequence ID" value="SDR94197.1"/>
    <property type="molecule type" value="Genomic_DNA"/>
</dbReference>
<feature type="transmembrane region" description="Helical" evidence="5">
    <location>
        <begin position="90"/>
        <end position="109"/>
    </location>
</feature>
<dbReference type="NCBIfam" id="NF037982">
    <property type="entry name" value="Nramp_1"/>
    <property type="match status" value="2"/>
</dbReference>
<keyword evidence="2 5" id="KW-0812">Transmembrane</keyword>
<feature type="transmembrane region" description="Helical" evidence="5">
    <location>
        <begin position="129"/>
        <end position="146"/>
    </location>
</feature>
<name>A0A1H1N5J9_9CORY</name>
<evidence type="ECO:0000256" key="2">
    <source>
        <dbReference type="ARBA" id="ARBA00022692"/>
    </source>
</evidence>
<dbReference type="OrthoDB" id="9787548at2"/>
<keyword evidence="7" id="KW-1185">Reference proteome</keyword>
<dbReference type="GO" id="GO:0005886">
    <property type="term" value="C:plasma membrane"/>
    <property type="evidence" value="ECO:0007669"/>
    <property type="project" value="TreeGrafter"/>
</dbReference>
<evidence type="ECO:0000313" key="7">
    <source>
        <dbReference type="Proteomes" id="UP000182237"/>
    </source>
</evidence>
<feature type="transmembrane region" description="Helical" evidence="5">
    <location>
        <begin position="290"/>
        <end position="315"/>
    </location>
</feature>
<dbReference type="GO" id="GO:0034755">
    <property type="term" value="P:iron ion transmembrane transport"/>
    <property type="evidence" value="ECO:0007669"/>
    <property type="project" value="TreeGrafter"/>
</dbReference>
<dbReference type="AlphaFoldDB" id="A0A1H1N5J9"/>
<dbReference type="PANTHER" id="PTHR11706:SF3">
    <property type="entry name" value="METAL ION TRANSPORT PROTEIN"/>
    <property type="match status" value="1"/>
</dbReference>
<keyword evidence="4 5" id="KW-0472">Membrane</keyword>
<protein>
    <submittedName>
        <fullName evidence="6">Mn2+ and Fe2+ transporters of the NRAMP family</fullName>
    </submittedName>
</protein>
<sequence>MSSAAPTPPAPAEPATKWSVIGPGLVAAATGVGSGDLVATLIAGQKYGYALLWACIAGSIMKIVLVEGVGRYTLATGNTMFHGWRQLGRWTSWYFVPYIIVWGFVYGAAAMSASAMPLKALFPGTSLEMWAVLTGLLGFGFTWLGKYRTFEKIIAVLVGVMFLTVCGIATLSLSNLPEILRGLVPTIPEGSFVYVLSLAGGVGGTITLAAYGYWLTEKNWRGPAWMRVMRLDNTVAYIVTGIFVAAMLVIGADLLYSANIAVSQGDRGLLDLANVLEQRYGPTMAKVFLLGFWAAAFSSVLGVWNGVSLMFADFVGHAKRLPADHPDIHVGGRYYRWYLLWLTFPPMLLFFLGKPTALVIAYGVLGALFMPFLGLTLLLLLNSRHTPKPWRNGWVANALMALISAAFVYICATELWKMLPF</sequence>
<evidence type="ECO:0000256" key="3">
    <source>
        <dbReference type="ARBA" id="ARBA00022989"/>
    </source>
</evidence>
<dbReference type="InterPro" id="IPR001046">
    <property type="entry name" value="NRAMP_fam"/>
</dbReference>
<accession>A0A1H1N5J9</accession>
<dbReference type="GO" id="GO:0015086">
    <property type="term" value="F:cadmium ion transmembrane transporter activity"/>
    <property type="evidence" value="ECO:0007669"/>
    <property type="project" value="TreeGrafter"/>
</dbReference>
<feature type="transmembrane region" description="Helical" evidence="5">
    <location>
        <begin position="359"/>
        <end position="381"/>
    </location>
</feature>
<feature type="transmembrane region" description="Helical" evidence="5">
    <location>
        <begin position="335"/>
        <end position="353"/>
    </location>
</feature>
<feature type="transmembrane region" description="Helical" evidence="5">
    <location>
        <begin position="393"/>
        <end position="416"/>
    </location>
</feature>
<dbReference type="PANTHER" id="PTHR11706">
    <property type="entry name" value="SOLUTE CARRIER PROTEIN FAMILY 11 MEMBER"/>
    <property type="match status" value="1"/>
</dbReference>
<evidence type="ECO:0000256" key="1">
    <source>
        <dbReference type="ARBA" id="ARBA00004141"/>
    </source>
</evidence>
<organism evidence="6 7">
    <name type="scientific">Corynebacterium timonense</name>
    <dbReference type="NCBI Taxonomy" id="441500"/>
    <lineage>
        <taxon>Bacteria</taxon>
        <taxon>Bacillati</taxon>
        <taxon>Actinomycetota</taxon>
        <taxon>Actinomycetes</taxon>
        <taxon>Mycobacteriales</taxon>
        <taxon>Corynebacteriaceae</taxon>
        <taxon>Corynebacterium</taxon>
    </lineage>
</organism>
<reference evidence="6 7" key="1">
    <citation type="submission" date="2016-10" db="EMBL/GenBank/DDBJ databases">
        <authorList>
            <person name="de Groot N.N."/>
        </authorList>
    </citation>
    <scope>NUCLEOTIDE SEQUENCE [LARGE SCALE GENOMIC DNA]</scope>
    <source>
        <strain evidence="6 7">DSM 45434</strain>
    </source>
</reference>
<feature type="transmembrane region" description="Helical" evidence="5">
    <location>
        <begin position="153"/>
        <end position="172"/>
    </location>
</feature>
<dbReference type="GO" id="GO:0005384">
    <property type="term" value="F:manganese ion transmembrane transporter activity"/>
    <property type="evidence" value="ECO:0007669"/>
    <property type="project" value="TreeGrafter"/>
</dbReference>
<evidence type="ECO:0000256" key="4">
    <source>
        <dbReference type="ARBA" id="ARBA00023136"/>
    </source>
</evidence>
<dbReference type="eggNOG" id="COG1914">
    <property type="taxonomic scope" value="Bacteria"/>
</dbReference>
<feature type="transmembrane region" description="Helical" evidence="5">
    <location>
        <begin position="235"/>
        <end position="256"/>
    </location>
</feature>
<proteinExistence type="predicted"/>
<feature type="transmembrane region" description="Helical" evidence="5">
    <location>
        <begin position="47"/>
        <end position="69"/>
    </location>
</feature>
<dbReference type="RefSeq" id="WP_019192958.1">
    <property type="nucleotide sequence ID" value="NZ_LT629765.1"/>
</dbReference>
<dbReference type="Pfam" id="PF01566">
    <property type="entry name" value="Nramp"/>
    <property type="match status" value="1"/>
</dbReference>
<feature type="transmembrane region" description="Helical" evidence="5">
    <location>
        <begin position="192"/>
        <end position="214"/>
    </location>
</feature>
<dbReference type="STRING" id="1203190.GCA_000312345_00087"/>
<evidence type="ECO:0000313" key="6">
    <source>
        <dbReference type="EMBL" id="SDR94197.1"/>
    </source>
</evidence>
<keyword evidence="3 5" id="KW-1133">Transmembrane helix</keyword>
<dbReference type="Proteomes" id="UP000182237">
    <property type="component" value="Chromosome I"/>
</dbReference>